<dbReference type="CDD" id="cd02440">
    <property type="entry name" value="AdoMet_MTases"/>
    <property type="match status" value="1"/>
</dbReference>
<accession>A0A9J6CD00</accession>
<keyword evidence="4" id="KW-0963">Cytoplasm</keyword>
<dbReference type="GO" id="GO:0030488">
    <property type="term" value="P:tRNA methylation"/>
    <property type="evidence" value="ECO:0007669"/>
    <property type="project" value="UniProtKB-ARBA"/>
</dbReference>
<dbReference type="Gene3D" id="3.40.50.150">
    <property type="entry name" value="Vaccinia Virus protein VP39"/>
    <property type="match status" value="1"/>
</dbReference>
<keyword evidence="5 12" id="KW-0489">Methyltransferase</keyword>
<comment type="catalytic activity">
    <reaction evidence="9">
        <text>cytidine(32) in tRNA(Ser) + S-adenosyl-L-methionine = N(3)-methylcytidine(32) in tRNA(Ser) + S-adenosyl-L-homocysteine + H(+)</text>
        <dbReference type="Rhea" id="RHEA:50956"/>
        <dbReference type="Rhea" id="RHEA-COMP:12849"/>
        <dbReference type="Rhea" id="RHEA-COMP:12851"/>
        <dbReference type="ChEBI" id="CHEBI:15378"/>
        <dbReference type="ChEBI" id="CHEBI:57856"/>
        <dbReference type="ChEBI" id="CHEBI:59789"/>
        <dbReference type="ChEBI" id="CHEBI:74894"/>
        <dbReference type="ChEBI" id="CHEBI:82748"/>
    </reaction>
    <physiologicalReaction direction="left-to-right" evidence="9">
        <dbReference type="Rhea" id="RHEA:50957"/>
    </physiologicalReaction>
</comment>
<gene>
    <name evidence="13" type="ORF">PVAND_009187</name>
</gene>
<comment type="subcellular location">
    <subcellularLocation>
        <location evidence="2">Cytoplasm</location>
    </subcellularLocation>
    <subcellularLocation>
        <location evidence="1">Nucleus</location>
    </subcellularLocation>
</comment>
<sequence>MEDERGKQSFIVDPPKLTEEIRETLNKQNSRMVSEFKSNQLEKDAKKNWDLFYKRNETRFFKNRNWTVREFQELAGHSNDNGERKVMLEIGCGVGNLVFPLIEDNYNDYFIYACDFSPRAIEFVKSNELYNEEKIRAFQCDITTDTIFDEIKLESVDIITVIFVFSSIHPENFKKVADTLFKLLKPGGIILFRDYGLYDKAQLRFKPGNKIAENFYVRQDGTRTYFFSNDELKNLFKSVGFEIEQNVFVERRTINKKEDINVQRLFIQGKFKKPIR</sequence>
<dbReference type="InterPro" id="IPR026113">
    <property type="entry name" value="METTL2/6/8-like"/>
</dbReference>
<evidence type="ECO:0000313" key="14">
    <source>
        <dbReference type="Proteomes" id="UP001107558"/>
    </source>
</evidence>
<evidence type="ECO:0000256" key="3">
    <source>
        <dbReference type="ARBA" id="ARBA00009725"/>
    </source>
</evidence>
<keyword evidence="6 12" id="KW-0808">Transferase</keyword>
<name>A0A9J6CD00_POLVA</name>
<evidence type="ECO:0000256" key="2">
    <source>
        <dbReference type="ARBA" id="ARBA00004496"/>
    </source>
</evidence>
<evidence type="ECO:0000256" key="4">
    <source>
        <dbReference type="ARBA" id="ARBA00022490"/>
    </source>
</evidence>
<comment type="caution">
    <text evidence="13">The sequence shown here is derived from an EMBL/GenBank/DDBJ whole genome shotgun (WGS) entry which is preliminary data.</text>
</comment>
<dbReference type="Pfam" id="PF13489">
    <property type="entry name" value="Methyltransf_23"/>
    <property type="match status" value="1"/>
</dbReference>
<proteinExistence type="inferred from homology"/>
<keyword evidence="14" id="KW-1185">Reference proteome</keyword>
<dbReference type="InterPro" id="IPR029063">
    <property type="entry name" value="SAM-dependent_MTases_sf"/>
</dbReference>
<evidence type="ECO:0000256" key="12">
    <source>
        <dbReference type="PIRNR" id="PIRNR037755"/>
    </source>
</evidence>
<reference evidence="13" key="1">
    <citation type="submission" date="2021-03" db="EMBL/GenBank/DDBJ databases">
        <title>Chromosome level genome of the anhydrobiotic midge Polypedilum vanderplanki.</title>
        <authorList>
            <person name="Yoshida Y."/>
            <person name="Kikawada T."/>
            <person name="Gusev O."/>
        </authorList>
    </citation>
    <scope>NUCLEOTIDE SEQUENCE</scope>
    <source>
        <strain evidence="13">NIAS01</strain>
        <tissue evidence="13">Whole body or cell culture</tissue>
    </source>
</reference>
<evidence type="ECO:0000256" key="6">
    <source>
        <dbReference type="ARBA" id="ARBA00022679"/>
    </source>
</evidence>
<protein>
    <recommendedName>
        <fullName evidence="12">tRNA N(3)-methylcytidine methyltransferase</fullName>
        <ecNumber evidence="12">2.1.1.-</ecNumber>
    </recommendedName>
</protein>
<keyword evidence="7" id="KW-0819">tRNA processing</keyword>
<comment type="subunit">
    <text evidence="11">Monomer. Interacts with SARS1/SerRS; interaction is mediated via tRNA(Ser) and is required for N(3)-methylcytidine methylation.</text>
</comment>
<evidence type="ECO:0000256" key="1">
    <source>
        <dbReference type="ARBA" id="ARBA00004123"/>
    </source>
</evidence>
<dbReference type="PANTHER" id="PTHR22809:SF5">
    <property type="entry name" value="TRNA N(3)-METHYLCYTIDINE METHYLTRANSFERASE METTL6"/>
    <property type="match status" value="1"/>
</dbReference>
<dbReference type="GO" id="GO:0005737">
    <property type="term" value="C:cytoplasm"/>
    <property type="evidence" value="ECO:0007669"/>
    <property type="project" value="UniProtKB-SubCell"/>
</dbReference>
<evidence type="ECO:0000256" key="5">
    <source>
        <dbReference type="ARBA" id="ARBA00022603"/>
    </source>
</evidence>
<evidence type="ECO:0000256" key="10">
    <source>
        <dbReference type="ARBA" id="ARBA00058280"/>
    </source>
</evidence>
<evidence type="ECO:0000256" key="7">
    <source>
        <dbReference type="ARBA" id="ARBA00022694"/>
    </source>
</evidence>
<comment type="similarity">
    <text evidence="3 12">Belongs to the methyltransferase superfamily. METL family.</text>
</comment>
<dbReference type="GO" id="GO:0005634">
    <property type="term" value="C:nucleus"/>
    <property type="evidence" value="ECO:0007669"/>
    <property type="project" value="UniProtKB-SubCell"/>
</dbReference>
<evidence type="ECO:0000313" key="13">
    <source>
        <dbReference type="EMBL" id="KAG5679627.1"/>
    </source>
</evidence>
<dbReference type="PANTHER" id="PTHR22809">
    <property type="entry name" value="METHYLTRANSFERASE-RELATED"/>
    <property type="match status" value="1"/>
</dbReference>
<dbReference type="GO" id="GO:0052735">
    <property type="term" value="F:tRNA (cytidine-3-)-methyltransferase activity"/>
    <property type="evidence" value="ECO:0007669"/>
    <property type="project" value="UniProtKB-ARBA"/>
</dbReference>
<comment type="function">
    <text evidence="10">S-adenosyl-L-methionine-dependent methyltransferase that mediates N(3)-methylcytidine modification of residue 32 of the tRNA anticodon loop of tRNA(Ser), including tRNA(Ser)(UGA) and tRNA(Ser)(GCU). Interaction with SARS1/SerRS is required for N(3)-methylcytidine methylation.</text>
</comment>
<dbReference type="EC" id="2.1.1.-" evidence="12"/>
<dbReference type="FunFam" id="3.40.50.150:FF:000279">
    <property type="entry name" value="Methyltransferase-like protein"/>
    <property type="match status" value="1"/>
</dbReference>
<evidence type="ECO:0000256" key="9">
    <source>
        <dbReference type="ARBA" id="ARBA00050646"/>
    </source>
</evidence>
<organism evidence="13 14">
    <name type="scientific">Polypedilum vanderplanki</name>
    <name type="common">Sleeping chironomid midge</name>
    <dbReference type="NCBI Taxonomy" id="319348"/>
    <lineage>
        <taxon>Eukaryota</taxon>
        <taxon>Metazoa</taxon>
        <taxon>Ecdysozoa</taxon>
        <taxon>Arthropoda</taxon>
        <taxon>Hexapoda</taxon>
        <taxon>Insecta</taxon>
        <taxon>Pterygota</taxon>
        <taxon>Neoptera</taxon>
        <taxon>Endopterygota</taxon>
        <taxon>Diptera</taxon>
        <taxon>Nematocera</taxon>
        <taxon>Chironomoidea</taxon>
        <taxon>Chironomidae</taxon>
        <taxon>Chironominae</taxon>
        <taxon>Polypedilum</taxon>
        <taxon>Polypedilum</taxon>
    </lineage>
</organism>
<keyword evidence="8" id="KW-0539">Nucleus</keyword>
<evidence type="ECO:0000256" key="8">
    <source>
        <dbReference type="ARBA" id="ARBA00023242"/>
    </source>
</evidence>
<dbReference type="AlphaFoldDB" id="A0A9J6CD00"/>
<evidence type="ECO:0000256" key="11">
    <source>
        <dbReference type="ARBA" id="ARBA00065134"/>
    </source>
</evidence>
<dbReference type="OrthoDB" id="417697at2759"/>
<dbReference type="PIRSF" id="PIRSF037755">
    <property type="entry name" value="Mettl2_prd"/>
    <property type="match status" value="1"/>
</dbReference>
<dbReference type="SUPFAM" id="SSF53335">
    <property type="entry name" value="S-adenosyl-L-methionine-dependent methyltransferases"/>
    <property type="match status" value="1"/>
</dbReference>
<dbReference type="Proteomes" id="UP001107558">
    <property type="component" value="Chromosome 1"/>
</dbReference>
<dbReference type="EMBL" id="JADBJN010000001">
    <property type="protein sequence ID" value="KAG5679627.1"/>
    <property type="molecule type" value="Genomic_DNA"/>
</dbReference>